<feature type="region of interest" description="Disordered" evidence="4">
    <location>
        <begin position="184"/>
        <end position="207"/>
    </location>
</feature>
<dbReference type="EMBL" id="OZ004257">
    <property type="protein sequence ID" value="CAK7907276.1"/>
    <property type="molecule type" value="Genomic_DNA"/>
</dbReference>
<sequence>MFSSLLPAPKYSVGKKIPQINVPSKSSSKALLSWTSQNSNELIVQNTNTTRTIANLHMNKDGSLNYSQTISAAANPGRQTQTSYEDTIPLKVRYPNLKHHFPKPSSDDEELQECIEETRDAINKILSSKLGVESKDKSEVSYYKYKTNEIINPNNNEEEGRGRERVLQIRDLQEDPMLPPKFKLRKNRHKEPSPPPPILKKTATKPLSKEEQQKWNIPAAISNWKNNQGFTISLDKRMLAANGGSSEDTSDALNIEKFGSLSSALEDADKQAREEITIRNQLMKELAIKEQQEKEQKLKELAEISRMERSKRRHSDSRNPVKKQRY</sequence>
<evidence type="ECO:0000256" key="1">
    <source>
        <dbReference type="ARBA" id="ARBA00010197"/>
    </source>
</evidence>
<keyword evidence="3" id="KW-0539">Nucleus</keyword>
<keyword evidence="3" id="KW-0508">mRNA splicing</keyword>
<keyword evidence="3" id="KW-0507">mRNA processing</keyword>
<comment type="function">
    <text evidence="3">Involved in pre-mRNA splicing.</text>
</comment>
<keyword evidence="3" id="KW-0747">Spliceosome</keyword>
<name>A0ABP0ECD1_9ASCO</name>
<accession>A0ABP0ECD1</accession>
<protein>
    <recommendedName>
        <fullName evidence="2 3">Pre-mRNA-processing protein 45</fullName>
    </recommendedName>
</protein>
<dbReference type="Proteomes" id="UP001497600">
    <property type="component" value="Chromosome E"/>
</dbReference>
<evidence type="ECO:0000256" key="2">
    <source>
        <dbReference type="ARBA" id="ARBA00022160"/>
    </source>
</evidence>
<evidence type="ECO:0000256" key="4">
    <source>
        <dbReference type="SAM" id="MobiDB-lite"/>
    </source>
</evidence>
<dbReference type="InterPro" id="IPR017862">
    <property type="entry name" value="SKI-int_prot_SKIP"/>
</dbReference>
<comment type="subunit">
    <text evidence="3">Associated with the spliceosome.</text>
</comment>
<evidence type="ECO:0000259" key="5">
    <source>
        <dbReference type="Pfam" id="PF02731"/>
    </source>
</evidence>
<evidence type="ECO:0000313" key="7">
    <source>
        <dbReference type="Proteomes" id="UP001497600"/>
    </source>
</evidence>
<reference evidence="6 7" key="1">
    <citation type="submission" date="2024-01" db="EMBL/GenBank/DDBJ databases">
        <authorList>
            <consortium name="Genoscope - CEA"/>
            <person name="William W."/>
        </authorList>
    </citation>
    <scope>NUCLEOTIDE SEQUENCE [LARGE SCALE GENOMIC DNA]</scope>
    <source>
        <strain evidence="6 7">29B2s-10</strain>
    </source>
</reference>
<evidence type="ECO:0000256" key="3">
    <source>
        <dbReference type="RuleBase" id="RU367140"/>
    </source>
</evidence>
<feature type="region of interest" description="Disordered" evidence="4">
    <location>
        <begin position="302"/>
        <end position="326"/>
    </location>
</feature>
<proteinExistence type="inferred from homology"/>
<organism evidence="6 7">
    <name type="scientific">[Candida] anglica</name>
    <dbReference type="NCBI Taxonomy" id="148631"/>
    <lineage>
        <taxon>Eukaryota</taxon>
        <taxon>Fungi</taxon>
        <taxon>Dikarya</taxon>
        <taxon>Ascomycota</taxon>
        <taxon>Saccharomycotina</taxon>
        <taxon>Pichiomycetes</taxon>
        <taxon>Debaryomycetaceae</taxon>
        <taxon>Kurtzmaniella</taxon>
    </lineage>
</organism>
<keyword evidence="7" id="KW-1185">Reference proteome</keyword>
<feature type="compositionally biased region" description="Basic residues" evidence="4">
    <location>
        <begin position="309"/>
        <end position="326"/>
    </location>
</feature>
<comment type="subcellular location">
    <subcellularLocation>
        <location evidence="3">Nucleus</location>
    </subcellularLocation>
</comment>
<evidence type="ECO:0000313" key="6">
    <source>
        <dbReference type="EMBL" id="CAK7907276.1"/>
    </source>
</evidence>
<comment type="similarity">
    <text evidence="1 3">Belongs to the SNW family.</text>
</comment>
<dbReference type="PANTHER" id="PTHR12096">
    <property type="entry name" value="NUCLEAR PROTEIN SKIP-RELATED"/>
    <property type="match status" value="1"/>
</dbReference>
<gene>
    <name evidence="6" type="primary">PRP45</name>
    <name evidence="6" type="ORF">CAAN4_E04764</name>
</gene>
<dbReference type="Pfam" id="PF02731">
    <property type="entry name" value="SKIP_SNW"/>
    <property type="match status" value="1"/>
</dbReference>
<feature type="domain" description="SKI-interacting protein SKIP SNW" evidence="5">
    <location>
        <begin position="153"/>
        <end position="309"/>
    </location>
</feature>
<dbReference type="InterPro" id="IPR004015">
    <property type="entry name" value="SKI-int_prot_SKIP_SNW-dom"/>
</dbReference>